<dbReference type="EMBL" id="JAEDAO010000001">
    <property type="protein sequence ID" value="MBK0391075.1"/>
    <property type="molecule type" value="Genomic_DNA"/>
</dbReference>
<protein>
    <submittedName>
        <fullName evidence="2">TPM domain-containing protein</fullName>
    </submittedName>
</protein>
<dbReference type="PANTHER" id="PTHR30373:SF8">
    <property type="entry name" value="BLL7265 PROTEIN"/>
    <property type="match status" value="1"/>
</dbReference>
<dbReference type="InterPro" id="IPR007621">
    <property type="entry name" value="TPM_dom"/>
</dbReference>
<feature type="domain" description="TPM" evidence="1">
    <location>
        <begin position="23"/>
        <end position="143"/>
    </location>
</feature>
<sequence length="168" mass="19164">MLQRLRRLVRHRWLDDRVQGAIPQDLVRRLADRVAASERRHTGEVRICVESSLPTSYLWRGATARQRAITMFGKLRVWDTEHNNGVLIYLLLAEHAIEIVADRGLARRVDARIWDALVRRMGAAFREGRYEEGLTDALAEVSALLVQHFPAEPGSVRPNELPDEPVLG</sequence>
<comment type="caution">
    <text evidence="2">The sequence shown here is derived from an EMBL/GenBank/DDBJ whole genome shotgun (WGS) entry which is preliminary data.</text>
</comment>
<organism evidence="2 3">
    <name type="scientific">Ramlibacter algicola</name>
    <dbReference type="NCBI Taxonomy" id="2795217"/>
    <lineage>
        <taxon>Bacteria</taxon>
        <taxon>Pseudomonadati</taxon>
        <taxon>Pseudomonadota</taxon>
        <taxon>Betaproteobacteria</taxon>
        <taxon>Burkholderiales</taxon>
        <taxon>Comamonadaceae</taxon>
        <taxon>Ramlibacter</taxon>
    </lineage>
</organism>
<dbReference type="PANTHER" id="PTHR30373">
    <property type="entry name" value="UPF0603 PROTEIN YGCG"/>
    <property type="match status" value="1"/>
</dbReference>
<dbReference type="RefSeq" id="WP_200785923.1">
    <property type="nucleotide sequence ID" value="NZ_JAEDAO010000001.1"/>
</dbReference>
<keyword evidence="3" id="KW-1185">Reference proteome</keyword>
<evidence type="ECO:0000313" key="2">
    <source>
        <dbReference type="EMBL" id="MBK0391075.1"/>
    </source>
</evidence>
<name>A0A934UPH2_9BURK</name>
<accession>A0A934UPH2</accession>
<dbReference type="Gene3D" id="3.10.310.50">
    <property type="match status" value="1"/>
</dbReference>
<dbReference type="Pfam" id="PF04536">
    <property type="entry name" value="TPM_phosphatase"/>
    <property type="match status" value="1"/>
</dbReference>
<dbReference type="AlphaFoldDB" id="A0A934UPH2"/>
<gene>
    <name evidence="2" type="ORF">I8E28_00600</name>
</gene>
<proteinExistence type="predicted"/>
<reference evidence="2" key="1">
    <citation type="submission" date="2020-12" db="EMBL/GenBank/DDBJ databases">
        <title>Ramlibacter sp. nov., isolated from a freshwater alga, Cryptomonas.</title>
        <authorList>
            <person name="Kim H.M."/>
            <person name="Jeon C.O."/>
        </authorList>
    </citation>
    <scope>NUCLEOTIDE SEQUENCE</scope>
    <source>
        <strain evidence="2">CrO1</strain>
    </source>
</reference>
<evidence type="ECO:0000259" key="1">
    <source>
        <dbReference type="Pfam" id="PF04536"/>
    </source>
</evidence>
<dbReference type="Proteomes" id="UP000617041">
    <property type="component" value="Unassembled WGS sequence"/>
</dbReference>
<evidence type="ECO:0000313" key="3">
    <source>
        <dbReference type="Proteomes" id="UP000617041"/>
    </source>
</evidence>